<keyword evidence="3" id="KW-1185">Reference proteome</keyword>
<feature type="transmembrane region" description="Helical" evidence="1">
    <location>
        <begin position="33"/>
        <end position="52"/>
    </location>
</feature>
<evidence type="ECO:0000313" key="3">
    <source>
        <dbReference type="Proteomes" id="UP000320776"/>
    </source>
</evidence>
<dbReference type="EMBL" id="CP036259">
    <property type="protein sequence ID" value="QDR80283.1"/>
    <property type="molecule type" value="Genomic_DNA"/>
</dbReference>
<sequence>MCNCEAARDTCSHRLGYMLVAARSIKWAESKKMLTGLLALCAAAGLDVLLIGY</sequence>
<keyword evidence="1" id="KW-0812">Transmembrane</keyword>
<keyword evidence="1" id="KW-0472">Membrane</keyword>
<dbReference type="KEGG" id="sted:SPTER_16030"/>
<reference evidence="2 3" key="1">
    <citation type="submission" date="2019-02" db="EMBL/GenBank/DDBJ databases">
        <title>Closed genome of Sporomusa termitida DSM 4440.</title>
        <authorList>
            <person name="Poehlein A."/>
            <person name="Daniel R."/>
        </authorList>
    </citation>
    <scope>NUCLEOTIDE SEQUENCE [LARGE SCALE GENOMIC DNA]</scope>
    <source>
        <strain evidence="2 3">DSM 4440</strain>
    </source>
</reference>
<evidence type="ECO:0000313" key="2">
    <source>
        <dbReference type="EMBL" id="QDR80283.1"/>
    </source>
</evidence>
<dbReference type="Proteomes" id="UP000320776">
    <property type="component" value="Chromosome"/>
</dbReference>
<evidence type="ECO:0000256" key="1">
    <source>
        <dbReference type="SAM" id="Phobius"/>
    </source>
</evidence>
<proteinExistence type="predicted"/>
<accession>A0A517DSF1</accession>
<organism evidence="2 3">
    <name type="scientific">Sporomusa termitida</name>
    <dbReference type="NCBI Taxonomy" id="2377"/>
    <lineage>
        <taxon>Bacteria</taxon>
        <taxon>Bacillati</taxon>
        <taxon>Bacillota</taxon>
        <taxon>Negativicutes</taxon>
        <taxon>Selenomonadales</taxon>
        <taxon>Sporomusaceae</taxon>
        <taxon>Sporomusa</taxon>
    </lineage>
</organism>
<protein>
    <submittedName>
        <fullName evidence="2">Uncharacterized protein</fullName>
    </submittedName>
</protein>
<keyword evidence="1" id="KW-1133">Transmembrane helix</keyword>
<name>A0A517DSF1_9FIRM</name>
<dbReference type="AlphaFoldDB" id="A0A517DSF1"/>
<gene>
    <name evidence="2" type="ORF">SPTER_16030</name>
</gene>